<dbReference type="Gene3D" id="3.30.70.270">
    <property type="match status" value="2"/>
</dbReference>
<dbReference type="AlphaFoldDB" id="A0A5B6VLU3"/>
<dbReference type="InterPro" id="IPR043502">
    <property type="entry name" value="DNA/RNA_pol_sf"/>
</dbReference>
<accession>A0A5B6VLU3</accession>
<dbReference type="SUPFAM" id="SSF56672">
    <property type="entry name" value="DNA/RNA polymerases"/>
    <property type="match status" value="1"/>
</dbReference>
<dbReference type="PANTHER" id="PTHR24559:SF444">
    <property type="entry name" value="REVERSE TRANSCRIPTASE DOMAIN-CONTAINING PROTEIN"/>
    <property type="match status" value="1"/>
</dbReference>
<protein>
    <submittedName>
        <fullName evidence="1">Transposon Tf2-9 polyprotein</fullName>
    </submittedName>
</protein>
<comment type="caution">
    <text evidence="1">The sequence shown here is derived from an EMBL/GenBank/DDBJ whole genome shotgun (WGS) entry which is preliminary data.</text>
</comment>
<sequence length="282" mass="33139">MALAELNELKAQLQELSNRGFVRPSVSLWGAPMLFVKKKDGSIQLCIDYRCDNVFKNRPQFWILSTLSVSKVTFRTRYGHYEFLLMSFNFTNPSAVFMDLMKKNSSIFVVVFINNILIYSRYDIDHDQHLRYVVPTNGIQVDLGKILAILSWKRPRILQKGLVEYYRYFVKGFSIIASPLTRLLQKDVKFVWSDKCQMSFDQLKVMLTEAFMLTQLESSKEFRVYNDASLSGRKSFSLCFPIVETTREKLSDIRFGTCRYYFCPKNLATLLIWRKMSHFHRP</sequence>
<dbReference type="EMBL" id="SMMG02000006">
    <property type="protein sequence ID" value="KAA3470016.1"/>
    <property type="molecule type" value="Genomic_DNA"/>
</dbReference>
<name>A0A5B6VLU3_9ROSI</name>
<keyword evidence="2" id="KW-1185">Reference proteome</keyword>
<dbReference type="FunFam" id="3.30.70.270:FF:000020">
    <property type="entry name" value="Transposon Tf2-6 polyprotein-like Protein"/>
    <property type="match status" value="1"/>
</dbReference>
<dbReference type="PANTHER" id="PTHR24559">
    <property type="entry name" value="TRANSPOSON TY3-I GAG-POL POLYPROTEIN"/>
    <property type="match status" value="1"/>
</dbReference>
<dbReference type="OrthoDB" id="415724at2759"/>
<dbReference type="Gene3D" id="3.10.10.10">
    <property type="entry name" value="HIV Type 1 Reverse Transcriptase, subunit A, domain 1"/>
    <property type="match status" value="2"/>
</dbReference>
<dbReference type="Proteomes" id="UP000325315">
    <property type="component" value="Unassembled WGS sequence"/>
</dbReference>
<dbReference type="InterPro" id="IPR043128">
    <property type="entry name" value="Rev_trsase/Diguanyl_cyclase"/>
</dbReference>
<proteinExistence type="predicted"/>
<organism evidence="1 2">
    <name type="scientific">Gossypium australe</name>
    <dbReference type="NCBI Taxonomy" id="47621"/>
    <lineage>
        <taxon>Eukaryota</taxon>
        <taxon>Viridiplantae</taxon>
        <taxon>Streptophyta</taxon>
        <taxon>Embryophyta</taxon>
        <taxon>Tracheophyta</taxon>
        <taxon>Spermatophyta</taxon>
        <taxon>Magnoliopsida</taxon>
        <taxon>eudicotyledons</taxon>
        <taxon>Gunneridae</taxon>
        <taxon>Pentapetalae</taxon>
        <taxon>rosids</taxon>
        <taxon>malvids</taxon>
        <taxon>Malvales</taxon>
        <taxon>Malvaceae</taxon>
        <taxon>Malvoideae</taxon>
        <taxon>Gossypium</taxon>
    </lineage>
</organism>
<reference evidence="2" key="1">
    <citation type="journal article" date="2019" name="Plant Biotechnol. J.">
        <title>Genome sequencing of the Australian wild diploid species Gossypium australe highlights disease resistance and delayed gland morphogenesis.</title>
        <authorList>
            <person name="Cai Y."/>
            <person name="Cai X."/>
            <person name="Wang Q."/>
            <person name="Wang P."/>
            <person name="Zhang Y."/>
            <person name="Cai C."/>
            <person name="Xu Y."/>
            <person name="Wang K."/>
            <person name="Zhou Z."/>
            <person name="Wang C."/>
            <person name="Geng S."/>
            <person name="Li B."/>
            <person name="Dong Q."/>
            <person name="Hou Y."/>
            <person name="Wang H."/>
            <person name="Ai P."/>
            <person name="Liu Z."/>
            <person name="Yi F."/>
            <person name="Sun M."/>
            <person name="An G."/>
            <person name="Cheng J."/>
            <person name="Zhang Y."/>
            <person name="Shi Q."/>
            <person name="Xie Y."/>
            <person name="Shi X."/>
            <person name="Chang Y."/>
            <person name="Huang F."/>
            <person name="Chen Y."/>
            <person name="Hong S."/>
            <person name="Mi L."/>
            <person name="Sun Q."/>
            <person name="Zhang L."/>
            <person name="Zhou B."/>
            <person name="Peng R."/>
            <person name="Zhang X."/>
            <person name="Liu F."/>
        </authorList>
    </citation>
    <scope>NUCLEOTIDE SEQUENCE [LARGE SCALE GENOMIC DNA]</scope>
    <source>
        <strain evidence="2">cv. PA1801</strain>
    </source>
</reference>
<gene>
    <name evidence="1" type="ORF">EPI10_015757</name>
</gene>
<evidence type="ECO:0000313" key="1">
    <source>
        <dbReference type="EMBL" id="KAA3470016.1"/>
    </source>
</evidence>
<dbReference type="InterPro" id="IPR053134">
    <property type="entry name" value="RNA-dir_DNA_polymerase"/>
</dbReference>
<evidence type="ECO:0000313" key="2">
    <source>
        <dbReference type="Proteomes" id="UP000325315"/>
    </source>
</evidence>